<dbReference type="CDD" id="cd00096">
    <property type="entry name" value="Ig"/>
    <property type="match status" value="1"/>
</dbReference>
<evidence type="ECO:0000256" key="4">
    <source>
        <dbReference type="SAM" id="SignalP"/>
    </source>
</evidence>
<keyword evidence="2" id="KW-1015">Disulfide bond</keyword>
<dbReference type="PROSITE" id="PS50835">
    <property type="entry name" value="IG_LIKE"/>
    <property type="match status" value="3"/>
</dbReference>
<feature type="domain" description="Ig-like" evidence="5">
    <location>
        <begin position="144"/>
        <end position="286"/>
    </location>
</feature>
<dbReference type="InterPro" id="IPR013783">
    <property type="entry name" value="Ig-like_fold"/>
</dbReference>
<dbReference type="InterPro" id="IPR036179">
    <property type="entry name" value="Ig-like_dom_sf"/>
</dbReference>
<dbReference type="InterPro" id="IPR013106">
    <property type="entry name" value="Ig_V-set"/>
</dbReference>
<dbReference type="SUPFAM" id="SSF48726">
    <property type="entry name" value="Immunoglobulin"/>
    <property type="match status" value="3"/>
</dbReference>
<proteinExistence type="predicted"/>
<sequence length="516" mass="58806">MILYNRLDQCGLCPPPPLLLLLILMLMGVLGEIEFPPAFHKEMESVDAVNGTPAVLTCQLNRSLSPSEVVKVSWLKMPRQLLARGRMKITTNERISIVPQVSENVFQLRFDPVVKEDGGEYRCVYNHKMGVKYKVVVVNIQVQPRVDIDPRGEVELLEGEYAFVVCNASGTPFPQFRWWMLPLSTYQKYRMQQSTRLYGESEVTVTFASQTPHTFSPFSLQSSMVPSASLLTLVSVHEIASKYKQNIFLRSGKLIINAVNRDMTGWYFCEAHNSVKPSAIEHALITVHYAPRVFLPQREVFFAPFGNVSLVCEFQAFPLTEVEWLLDGRRLDTPTCERRGHRITSWCTIKTVEGLSYQMDGKSKHGFGDTLTYLDSHTASRKEASKRLREQFRSINLTQSNNDLSLYGRRLRSVLHVWVTEAKHFGRYSCRMQTRYGLAEGFIRLRNKGGFLFEPFGYEGRRAKQKEAVPSAVVAPRLAPSANVVAPFIFPKTTNFSKRNLTPCLLLLTTTFLLHY</sequence>
<feature type="signal peptide" evidence="4">
    <location>
        <begin position="1"/>
        <end position="31"/>
    </location>
</feature>
<feature type="domain" description="Ig-like" evidence="5">
    <location>
        <begin position="291"/>
        <end position="433"/>
    </location>
</feature>
<dbReference type="InterPro" id="IPR003599">
    <property type="entry name" value="Ig_sub"/>
</dbReference>
<comment type="caution">
    <text evidence="6">The sequence shown here is derived from an EMBL/GenBank/DDBJ whole genome shotgun (WGS) entry which is preliminary data.</text>
</comment>
<dbReference type="PANTHER" id="PTHR12231">
    <property type="entry name" value="CTX-RELATED TYPE I TRANSMEMBRANE PROTEIN"/>
    <property type="match status" value="1"/>
</dbReference>
<feature type="chain" id="PRO_5045558042" evidence="4">
    <location>
        <begin position="32"/>
        <end position="516"/>
    </location>
</feature>
<dbReference type="InterPro" id="IPR051170">
    <property type="entry name" value="Neural/epithelial_adhesion"/>
</dbReference>
<dbReference type="Gene3D" id="2.60.40.10">
    <property type="entry name" value="Immunoglobulins"/>
    <property type="match status" value="3"/>
</dbReference>
<accession>A0ABR4QGV4</accession>
<evidence type="ECO:0000259" key="5">
    <source>
        <dbReference type="PROSITE" id="PS50835"/>
    </source>
</evidence>
<evidence type="ECO:0000313" key="6">
    <source>
        <dbReference type="EMBL" id="KAL5108874.1"/>
    </source>
</evidence>
<dbReference type="PANTHER" id="PTHR12231:SF253">
    <property type="entry name" value="DPR-INTERACTING PROTEIN ETA, ISOFORM B-RELATED"/>
    <property type="match status" value="1"/>
</dbReference>
<keyword evidence="4" id="KW-0732">Signal</keyword>
<evidence type="ECO:0000256" key="2">
    <source>
        <dbReference type="ARBA" id="ARBA00023157"/>
    </source>
</evidence>
<dbReference type="SMART" id="SM00409">
    <property type="entry name" value="IG"/>
    <property type="match status" value="3"/>
</dbReference>
<name>A0ABR4QGV4_9CEST</name>
<dbReference type="Proteomes" id="UP001651158">
    <property type="component" value="Unassembled WGS sequence"/>
</dbReference>
<reference evidence="6 7" key="1">
    <citation type="journal article" date="2022" name="Front. Cell. Infect. Microbiol.">
        <title>The Genomes of Two Strains of Taenia crassiceps the Animal Model for the Study of Human Cysticercosis.</title>
        <authorList>
            <person name="Bobes R.J."/>
            <person name="Estrada K."/>
            <person name="Rios-Valencia D.G."/>
            <person name="Calderon-Gallegos A."/>
            <person name="de la Torre P."/>
            <person name="Carrero J.C."/>
            <person name="Sanchez-Flores A."/>
            <person name="Laclette J.P."/>
        </authorList>
    </citation>
    <scope>NUCLEOTIDE SEQUENCE [LARGE SCALE GENOMIC DNA]</scope>
    <source>
        <strain evidence="6">WFUcys</strain>
    </source>
</reference>
<gene>
    <name evidence="6" type="ORF">TcWFU_004705</name>
</gene>
<organism evidence="6 7">
    <name type="scientific">Taenia crassiceps</name>
    <dbReference type="NCBI Taxonomy" id="6207"/>
    <lineage>
        <taxon>Eukaryota</taxon>
        <taxon>Metazoa</taxon>
        <taxon>Spiralia</taxon>
        <taxon>Lophotrochozoa</taxon>
        <taxon>Platyhelminthes</taxon>
        <taxon>Cestoda</taxon>
        <taxon>Eucestoda</taxon>
        <taxon>Cyclophyllidea</taxon>
        <taxon>Taeniidae</taxon>
        <taxon>Taenia</taxon>
    </lineage>
</organism>
<dbReference type="InterPro" id="IPR007110">
    <property type="entry name" value="Ig-like_dom"/>
</dbReference>
<evidence type="ECO:0000313" key="7">
    <source>
        <dbReference type="Proteomes" id="UP001651158"/>
    </source>
</evidence>
<dbReference type="Pfam" id="PF07686">
    <property type="entry name" value="V-set"/>
    <property type="match status" value="1"/>
</dbReference>
<evidence type="ECO:0000256" key="3">
    <source>
        <dbReference type="ARBA" id="ARBA00023319"/>
    </source>
</evidence>
<dbReference type="EMBL" id="JAKROA010000003">
    <property type="protein sequence ID" value="KAL5108874.1"/>
    <property type="molecule type" value="Genomic_DNA"/>
</dbReference>
<evidence type="ECO:0000256" key="1">
    <source>
        <dbReference type="ARBA" id="ARBA00022737"/>
    </source>
</evidence>
<keyword evidence="1" id="KW-0677">Repeat</keyword>
<keyword evidence="7" id="KW-1185">Reference proteome</keyword>
<feature type="domain" description="Ig-like" evidence="5">
    <location>
        <begin position="37"/>
        <end position="139"/>
    </location>
</feature>
<keyword evidence="3" id="KW-0393">Immunoglobulin domain</keyword>
<protein>
    <submittedName>
        <fullName evidence="6">Titin</fullName>
    </submittedName>
</protein>